<gene>
    <name evidence="6" type="primary">jg5086</name>
    <name evidence="6" type="ORF">PAEG_LOCUS17021</name>
</gene>
<evidence type="ECO:0000256" key="5">
    <source>
        <dbReference type="SAM" id="Phobius"/>
    </source>
</evidence>
<dbReference type="PANTHER" id="PTHR12226:SF3">
    <property type="entry name" value="SOLUTE CARRIER FAMILY 66 MEMBER 3"/>
    <property type="match status" value="1"/>
</dbReference>
<feature type="transmembrane region" description="Helical" evidence="5">
    <location>
        <begin position="88"/>
        <end position="107"/>
    </location>
</feature>
<feature type="non-terminal residue" evidence="6">
    <location>
        <position position="1"/>
    </location>
</feature>
<dbReference type="InterPro" id="IPR016817">
    <property type="entry name" value="MannP-dilichol_defect-1"/>
</dbReference>
<evidence type="ECO:0000313" key="7">
    <source>
        <dbReference type="Proteomes" id="UP000838756"/>
    </source>
</evidence>
<accession>A0A8S4RUH1</accession>
<feature type="transmembrane region" description="Helical" evidence="5">
    <location>
        <begin position="119"/>
        <end position="139"/>
    </location>
</feature>
<evidence type="ECO:0000313" key="6">
    <source>
        <dbReference type="EMBL" id="CAH2240436.1"/>
    </source>
</evidence>
<proteinExistence type="predicted"/>
<evidence type="ECO:0000256" key="1">
    <source>
        <dbReference type="ARBA" id="ARBA00004141"/>
    </source>
</evidence>
<keyword evidence="4 5" id="KW-0472">Membrane</keyword>
<dbReference type="OrthoDB" id="271506at2759"/>
<reference evidence="6" key="1">
    <citation type="submission" date="2022-03" db="EMBL/GenBank/DDBJ databases">
        <authorList>
            <person name="Lindestad O."/>
        </authorList>
    </citation>
    <scope>NUCLEOTIDE SEQUENCE</scope>
</reference>
<dbReference type="EMBL" id="CAKXAJ010025514">
    <property type="protein sequence ID" value="CAH2240436.1"/>
    <property type="molecule type" value="Genomic_DNA"/>
</dbReference>
<sequence>ARVLTLLTLYVSQKQNRGILEMVSQVVQMLADALSTATILSCLFLKVPQIMYLRKKKSAEGIYIQAMLMEITGFTIVTLYNYTNRYSVMTYLEYPIILLQVYVMLYYVLKFKQLTSAPIVSLGTLMYFATILGFVFGVVPKELLSYLVLQFYFNYRLYSTTECDEVVIAQWIGGRLHFRGAKFKYQHAPLTFLSYPFCTPLSGSAKVTYIYGIIKAANADAVSCTTWIISILTNISRLFTVYVDSADIKLMINFLVSTILSTGVLCTAIYYQTYKSKEPAQNQGKTSDPHPHSHKD</sequence>
<dbReference type="SMART" id="SM00679">
    <property type="entry name" value="CTNS"/>
    <property type="match status" value="1"/>
</dbReference>
<keyword evidence="3 5" id="KW-1133">Transmembrane helix</keyword>
<protein>
    <submittedName>
        <fullName evidence="6">Jg5086 protein</fullName>
    </submittedName>
</protein>
<keyword evidence="2 5" id="KW-0812">Transmembrane</keyword>
<evidence type="ECO:0000256" key="2">
    <source>
        <dbReference type="ARBA" id="ARBA00022692"/>
    </source>
</evidence>
<name>A0A8S4RUH1_9NEOP</name>
<feature type="transmembrane region" description="Helical" evidence="5">
    <location>
        <begin position="59"/>
        <end position="82"/>
    </location>
</feature>
<dbReference type="Gene3D" id="1.20.1280.290">
    <property type="match status" value="1"/>
</dbReference>
<comment type="subcellular location">
    <subcellularLocation>
        <location evidence="1">Membrane</location>
        <topology evidence="1">Multi-pass membrane protein</topology>
    </subcellularLocation>
</comment>
<dbReference type="Proteomes" id="UP000838756">
    <property type="component" value="Unassembled WGS sequence"/>
</dbReference>
<dbReference type="PANTHER" id="PTHR12226">
    <property type="entry name" value="MANNOSE-P-DOLICHOL UTILIZATION DEFECT 1 LEC35 -RELATED"/>
    <property type="match status" value="1"/>
</dbReference>
<dbReference type="GO" id="GO:0016020">
    <property type="term" value="C:membrane"/>
    <property type="evidence" value="ECO:0007669"/>
    <property type="project" value="UniProtKB-SubCell"/>
</dbReference>
<dbReference type="Pfam" id="PF04193">
    <property type="entry name" value="PQ-loop"/>
    <property type="match status" value="1"/>
</dbReference>
<feature type="transmembrane region" description="Helical" evidence="5">
    <location>
        <begin position="250"/>
        <end position="271"/>
    </location>
</feature>
<keyword evidence="7" id="KW-1185">Reference proteome</keyword>
<dbReference type="AlphaFoldDB" id="A0A8S4RUH1"/>
<evidence type="ECO:0000256" key="3">
    <source>
        <dbReference type="ARBA" id="ARBA00022989"/>
    </source>
</evidence>
<comment type="caution">
    <text evidence="6">The sequence shown here is derived from an EMBL/GenBank/DDBJ whole genome shotgun (WGS) entry which is preliminary data.</text>
</comment>
<dbReference type="InterPro" id="IPR006603">
    <property type="entry name" value="PQ-loop_rpt"/>
</dbReference>
<organism evidence="6 7">
    <name type="scientific">Pararge aegeria aegeria</name>
    <dbReference type="NCBI Taxonomy" id="348720"/>
    <lineage>
        <taxon>Eukaryota</taxon>
        <taxon>Metazoa</taxon>
        <taxon>Ecdysozoa</taxon>
        <taxon>Arthropoda</taxon>
        <taxon>Hexapoda</taxon>
        <taxon>Insecta</taxon>
        <taxon>Pterygota</taxon>
        <taxon>Neoptera</taxon>
        <taxon>Endopterygota</taxon>
        <taxon>Lepidoptera</taxon>
        <taxon>Glossata</taxon>
        <taxon>Ditrysia</taxon>
        <taxon>Papilionoidea</taxon>
        <taxon>Nymphalidae</taxon>
        <taxon>Satyrinae</taxon>
        <taxon>Satyrini</taxon>
        <taxon>Parargina</taxon>
        <taxon>Pararge</taxon>
    </lineage>
</organism>
<evidence type="ECO:0000256" key="4">
    <source>
        <dbReference type="ARBA" id="ARBA00023136"/>
    </source>
</evidence>